<evidence type="ECO:0000256" key="5">
    <source>
        <dbReference type="ARBA" id="ARBA00022679"/>
    </source>
</evidence>
<evidence type="ECO:0000259" key="12">
    <source>
        <dbReference type="PROSITE" id="PS50109"/>
    </source>
</evidence>
<dbReference type="SMART" id="SM00388">
    <property type="entry name" value="HisKA"/>
    <property type="match status" value="1"/>
</dbReference>
<keyword evidence="5" id="KW-0808">Transferase</keyword>
<dbReference type="InterPro" id="IPR003660">
    <property type="entry name" value="HAMP_dom"/>
</dbReference>
<dbReference type="InterPro" id="IPR036097">
    <property type="entry name" value="HisK_dim/P_sf"/>
</dbReference>
<protein>
    <recommendedName>
        <fullName evidence="3">histidine kinase</fullName>
        <ecNumber evidence="3">2.7.13.3</ecNumber>
    </recommendedName>
</protein>
<dbReference type="AlphaFoldDB" id="F8A3I5"/>
<evidence type="ECO:0000256" key="7">
    <source>
        <dbReference type="ARBA" id="ARBA00022777"/>
    </source>
</evidence>
<keyword evidence="8 11" id="KW-1133">Transmembrane helix</keyword>
<feature type="transmembrane region" description="Helical" evidence="11">
    <location>
        <begin position="166"/>
        <end position="184"/>
    </location>
</feature>
<dbReference type="GO" id="GO:0005886">
    <property type="term" value="C:plasma membrane"/>
    <property type="evidence" value="ECO:0007669"/>
    <property type="project" value="UniProtKB-SubCell"/>
</dbReference>
<dbReference type="CDD" id="cd00082">
    <property type="entry name" value="HisKA"/>
    <property type="match status" value="1"/>
</dbReference>
<dbReference type="PRINTS" id="PR00344">
    <property type="entry name" value="BCTRLSENSOR"/>
</dbReference>
<evidence type="ECO:0000256" key="1">
    <source>
        <dbReference type="ARBA" id="ARBA00000085"/>
    </source>
</evidence>
<dbReference type="InterPro" id="IPR003594">
    <property type="entry name" value="HATPase_dom"/>
</dbReference>
<keyword evidence="15" id="KW-1185">Reference proteome</keyword>
<reference evidence="15" key="1">
    <citation type="submission" date="2011-04" db="EMBL/GenBank/DDBJ databases">
        <title>Complete sequence of Cellvibrio gilvus ATCC 13127.</title>
        <authorList>
            <person name="Lucas S."/>
            <person name="Han J."/>
            <person name="Lapidus A."/>
            <person name="Cheng J.-F."/>
            <person name="Goodwin L."/>
            <person name="Pitluck S."/>
            <person name="Peters L."/>
            <person name="Munk A."/>
            <person name="Detter J.C."/>
            <person name="Han C."/>
            <person name="Tapia R."/>
            <person name="Land M."/>
            <person name="Hauser L."/>
            <person name="Kyrpides N."/>
            <person name="Ivanova N."/>
            <person name="Ovchinnikova G."/>
            <person name="Pagani I."/>
            <person name="Mead D."/>
            <person name="Brumm P."/>
            <person name="Woyke T."/>
        </authorList>
    </citation>
    <scope>NUCLEOTIDE SEQUENCE [LARGE SCALE GENOMIC DNA]</scope>
    <source>
        <strain evidence="15">ATCC 13127 / NRRL B-14078</strain>
    </source>
</reference>
<dbReference type="Gene3D" id="6.10.340.10">
    <property type="match status" value="1"/>
</dbReference>
<dbReference type="PROSITE" id="PS50109">
    <property type="entry name" value="HIS_KIN"/>
    <property type="match status" value="1"/>
</dbReference>
<accession>F8A3I5</accession>
<name>F8A3I5_CELGA</name>
<proteinExistence type="predicted"/>
<keyword evidence="6 11" id="KW-0812">Transmembrane</keyword>
<dbReference type="STRING" id="593907.Celgi_0223"/>
<gene>
    <name evidence="14" type="ordered locus">Celgi_0223</name>
</gene>
<dbReference type="PANTHER" id="PTHR45436">
    <property type="entry name" value="SENSOR HISTIDINE KINASE YKOH"/>
    <property type="match status" value="1"/>
</dbReference>
<dbReference type="Pfam" id="PF00672">
    <property type="entry name" value="HAMP"/>
    <property type="match status" value="1"/>
</dbReference>
<feature type="domain" description="Histidine kinase" evidence="12">
    <location>
        <begin position="246"/>
        <end position="455"/>
    </location>
</feature>
<dbReference type="KEGG" id="cga:Celgi_0223"/>
<dbReference type="OrthoDB" id="9786919at2"/>
<evidence type="ECO:0000259" key="13">
    <source>
        <dbReference type="PROSITE" id="PS50885"/>
    </source>
</evidence>
<evidence type="ECO:0000256" key="2">
    <source>
        <dbReference type="ARBA" id="ARBA00004236"/>
    </source>
</evidence>
<dbReference type="Gene3D" id="3.30.565.10">
    <property type="entry name" value="Histidine kinase-like ATPase, C-terminal domain"/>
    <property type="match status" value="1"/>
</dbReference>
<dbReference type="PANTHER" id="PTHR45436:SF5">
    <property type="entry name" value="SENSOR HISTIDINE KINASE TRCS"/>
    <property type="match status" value="1"/>
</dbReference>
<dbReference type="SMART" id="SM00387">
    <property type="entry name" value="HATPase_c"/>
    <property type="match status" value="1"/>
</dbReference>
<evidence type="ECO:0000256" key="6">
    <source>
        <dbReference type="ARBA" id="ARBA00022692"/>
    </source>
</evidence>
<evidence type="ECO:0000256" key="10">
    <source>
        <dbReference type="ARBA" id="ARBA00023136"/>
    </source>
</evidence>
<dbReference type="InterPro" id="IPR050428">
    <property type="entry name" value="TCS_sensor_his_kinase"/>
</dbReference>
<dbReference type="Pfam" id="PF00512">
    <property type="entry name" value="HisKA"/>
    <property type="match status" value="1"/>
</dbReference>
<dbReference type="InterPro" id="IPR036890">
    <property type="entry name" value="HATPase_C_sf"/>
</dbReference>
<dbReference type="SUPFAM" id="SSF47384">
    <property type="entry name" value="Homodimeric domain of signal transducing histidine kinase"/>
    <property type="match status" value="1"/>
</dbReference>
<dbReference type="SUPFAM" id="SSF55874">
    <property type="entry name" value="ATPase domain of HSP90 chaperone/DNA topoisomerase II/histidine kinase"/>
    <property type="match status" value="1"/>
</dbReference>
<evidence type="ECO:0000256" key="8">
    <source>
        <dbReference type="ARBA" id="ARBA00022989"/>
    </source>
</evidence>
<dbReference type="Proteomes" id="UP000000485">
    <property type="component" value="Chromosome"/>
</dbReference>
<dbReference type="InterPro" id="IPR003661">
    <property type="entry name" value="HisK_dim/P_dom"/>
</dbReference>
<dbReference type="PROSITE" id="PS50885">
    <property type="entry name" value="HAMP"/>
    <property type="match status" value="1"/>
</dbReference>
<dbReference type="CDD" id="cd00075">
    <property type="entry name" value="HATPase"/>
    <property type="match status" value="1"/>
</dbReference>
<dbReference type="GO" id="GO:0000155">
    <property type="term" value="F:phosphorelay sensor kinase activity"/>
    <property type="evidence" value="ECO:0007669"/>
    <property type="project" value="InterPro"/>
</dbReference>
<feature type="transmembrane region" description="Helical" evidence="11">
    <location>
        <begin position="12"/>
        <end position="35"/>
    </location>
</feature>
<dbReference type="eggNOG" id="COG5002">
    <property type="taxonomic scope" value="Bacteria"/>
</dbReference>
<dbReference type="Pfam" id="PF02518">
    <property type="entry name" value="HATPase_c"/>
    <property type="match status" value="1"/>
</dbReference>
<dbReference type="RefSeq" id="WP_013882279.1">
    <property type="nucleotide sequence ID" value="NC_015671.1"/>
</dbReference>
<keyword evidence="7 14" id="KW-0418">Kinase</keyword>
<dbReference type="EC" id="2.7.13.3" evidence="3"/>
<feature type="domain" description="HAMP" evidence="13">
    <location>
        <begin position="185"/>
        <end position="238"/>
    </location>
</feature>
<organism evidence="14 15">
    <name type="scientific">Cellulomonas gilvus (strain ATCC 13127 / NRRL B-14078)</name>
    <name type="common">Cellvibrio gilvus</name>
    <dbReference type="NCBI Taxonomy" id="593907"/>
    <lineage>
        <taxon>Bacteria</taxon>
        <taxon>Bacillati</taxon>
        <taxon>Actinomycetota</taxon>
        <taxon>Actinomycetes</taxon>
        <taxon>Micrococcales</taxon>
        <taxon>Cellulomonadaceae</taxon>
        <taxon>Cellulomonas</taxon>
    </lineage>
</organism>
<keyword evidence="9" id="KW-0902">Two-component regulatory system</keyword>
<dbReference type="FunFam" id="1.10.287.130:FF:000001">
    <property type="entry name" value="Two-component sensor histidine kinase"/>
    <property type="match status" value="1"/>
</dbReference>
<evidence type="ECO:0000313" key="15">
    <source>
        <dbReference type="Proteomes" id="UP000000485"/>
    </source>
</evidence>
<dbReference type="InterPro" id="IPR005467">
    <property type="entry name" value="His_kinase_dom"/>
</dbReference>
<dbReference type="EMBL" id="CP002665">
    <property type="protein sequence ID" value="AEI10749.1"/>
    <property type="molecule type" value="Genomic_DNA"/>
</dbReference>
<sequence length="456" mass="47609" precursor="true">MRSLRARVGAAVAGVVVLTVLVVAVAGVLLLRAYLLQRSDDALVAARAGVAQIAVQRDGRPFTEQALRRTLQAGLAVDAVHLVADGRVVASVEAAPSADAPTPAQVARLRAGPGWLGGRDERALTVDAQVALATATGDVVEADALVLVADVGDDAATVRRLVEIELVVGGVALAGALALTWWLVGRGLQPLRRMAQDAGRVAAGERTVRLARPGAPDETRDLAHALDDALDARARAEARLRDFVADAAHDLRTPLTSVHGWADLYLQGGLDADGVDRAMERIGEQTSRMRHLVDRLTLLARLDADVAPERAPIDLRGLVDDVVDDVAVLEPARRVVWVRPPEPVVVAGDRAQLAHVLANLVGNVLRHTPERATLTLGLAADDAEAVLTVRDDGPGLPPELEGRAFERFVRGGGGEGSGLGLAIVAGVVRAHGGHVGIQSAPGAGTTVTVRLPSLPR</sequence>
<evidence type="ECO:0000256" key="9">
    <source>
        <dbReference type="ARBA" id="ARBA00023012"/>
    </source>
</evidence>
<evidence type="ECO:0000256" key="3">
    <source>
        <dbReference type="ARBA" id="ARBA00012438"/>
    </source>
</evidence>
<comment type="subcellular location">
    <subcellularLocation>
        <location evidence="2">Cell membrane</location>
    </subcellularLocation>
</comment>
<dbReference type="HOGENOM" id="CLU_000445_89_6_11"/>
<keyword evidence="10 11" id="KW-0472">Membrane</keyword>
<dbReference type="InterPro" id="IPR004358">
    <property type="entry name" value="Sig_transdc_His_kin-like_C"/>
</dbReference>
<evidence type="ECO:0000256" key="11">
    <source>
        <dbReference type="SAM" id="Phobius"/>
    </source>
</evidence>
<evidence type="ECO:0000256" key="4">
    <source>
        <dbReference type="ARBA" id="ARBA00022553"/>
    </source>
</evidence>
<comment type="catalytic activity">
    <reaction evidence="1">
        <text>ATP + protein L-histidine = ADP + protein N-phospho-L-histidine.</text>
        <dbReference type="EC" id="2.7.13.3"/>
    </reaction>
</comment>
<dbReference type="Gene3D" id="1.10.287.130">
    <property type="match status" value="1"/>
</dbReference>
<evidence type="ECO:0000313" key="14">
    <source>
        <dbReference type="EMBL" id="AEI10749.1"/>
    </source>
</evidence>
<keyword evidence="4" id="KW-0597">Phosphoprotein</keyword>